<sequence>AMQKALGILGINCYHGADMFVSLPIEFQLWSHLLGAKFSYRNDSFHRERRIWDRLLGNFNGVSDIPCIAFAEELREVYPDAKVILVSRDVESWKQSFMSVVGTVMNDRKIVWLAWYLRIDRWRFSPFREVLKLSIEGLFGGTSIEHINDNAVRTYREHYDLVRRITPPEQLLEYELGSGWEPLCKFLGKPVPSEPFPRINDRESLQKSFHQGMRIELLKWVGVAAAAVGGSVLLVCKGRDLFDLVFARVR</sequence>
<dbReference type="InterPro" id="IPR040632">
    <property type="entry name" value="Sulfotransfer_4"/>
</dbReference>
<dbReference type="EMBL" id="MSFO01000008">
    <property type="protein sequence ID" value="PLB44789.1"/>
    <property type="molecule type" value="Genomic_DNA"/>
</dbReference>
<dbReference type="RefSeq" id="XP_024700091.1">
    <property type="nucleotide sequence ID" value="XM_024844787.1"/>
</dbReference>
<accession>A0A2I2FVX0</accession>
<dbReference type="PANTHER" id="PTHR36978">
    <property type="entry name" value="P-LOOP CONTAINING NUCLEOTIDE TRIPHOSPHATE HYDROLASE"/>
    <property type="match status" value="1"/>
</dbReference>
<dbReference type="Gene3D" id="3.40.50.300">
    <property type="entry name" value="P-loop containing nucleotide triphosphate hydrolases"/>
    <property type="match status" value="1"/>
</dbReference>
<dbReference type="VEuPathDB" id="FungiDB:P170DRAFT_367061"/>
<keyword evidence="2" id="KW-1185">Reference proteome</keyword>
<gene>
    <name evidence="1" type="ORF">P170DRAFT_367061</name>
</gene>
<organism evidence="1 2">
    <name type="scientific">Aspergillus steynii IBT 23096</name>
    <dbReference type="NCBI Taxonomy" id="1392250"/>
    <lineage>
        <taxon>Eukaryota</taxon>
        <taxon>Fungi</taxon>
        <taxon>Dikarya</taxon>
        <taxon>Ascomycota</taxon>
        <taxon>Pezizomycotina</taxon>
        <taxon>Eurotiomycetes</taxon>
        <taxon>Eurotiomycetidae</taxon>
        <taxon>Eurotiales</taxon>
        <taxon>Aspergillaceae</taxon>
        <taxon>Aspergillus</taxon>
        <taxon>Aspergillus subgen. Circumdati</taxon>
    </lineage>
</organism>
<proteinExistence type="predicted"/>
<dbReference type="InterPro" id="IPR027417">
    <property type="entry name" value="P-loop_NTPase"/>
</dbReference>
<dbReference type="AlphaFoldDB" id="A0A2I2FVX0"/>
<dbReference type="GeneID" id="36552487"/>
<dbReference type="SUPFAM" id="SSF52540">
    <property type="entry name" value="P-loop containing nucleoside triphosphate hydrolases"/>
    <property type="match status" value="1"/>
</dbReference>
<name>A0A2I2FVX0_9EURO</name>
<dbReference type="Pfam" id="PF17784">
    <property type="entry name" value="Sulfotransfer_4"/>
    <property type="match status" value="1"/>
</dbReference>
<evidence type="ECO:0000313" key="2">
    <source>
        <dbReference type="Proteomes" id="UP000234275"/>
    </source>
</evidence>
<dbReference type="STRING" id="1392250.A0A2I2FVX0"/>
<evidence type="ECO:0000313" key="1">
    <source>
        <dbReference type="EMBL" id="PLB44789.1"/>
    </source>
</evidence>
<dbReference type="OrthoDB" id="408152at2759"/>
<dbReference type="Proteomes" id="UP000234275">
    <property type="component" value="Unassembled WGS sequence"/>
</dbReference>
<dbReference type="PANTHER" id="PTHR36978:SF4">
    <property type="entry name" value="P-LOOP CONTAINING NUCLEOSIDE TRIPHOSPHATE HYDROLASE PROTEIN"/>
    <property type="match status" value="1"/>
</dbReference>
<evidence type="ECO:0008006" key="3">
    <source>
        <dbReference type="Google" id="ProtNLM"/>
    </source>
</evidence>
<feature type="non-terminal residue" evidence="1">
    <location>
        <position position="1"/>
    </location>
</feature>
<protein>
    <recommendedName>
        <fullName evidence="3">NAD dependent epimerase/dehydratase</fullName>
    </recommendedName>
</protein>
<reference evidence="1 2" key="1">
    <citation type="submission" date="2016-12" db="EMBL/GenBank/DDBJ databases">
        <title>The genomes of Aspergillus section Nigri reveals drivers in fungal speciation.</title>
        <authorList>
            <consortium name="DOE Joint Genome Institute"/>
            <person name="Vesth T.C."/>
            <person name="Nybo J."/>
            <person name="Theobald S."/>
            <person name="Brandl J."/>
            <person name="Frisvad J.C."/>
            <person name="Nielsen K.F."/>
            <person name="Lyhne E.K."/>
            <person name="Kogle M.E."/>
            <person name="Kuo A."/>
            <person name="Riley R."/>
            <person name="Clum A."/>
            <person name="Nolan M."/>
            <person name="Lipzen A."/>
            <person name="Salamov A."/>
            <person name="Henrissat B."/>
            <person name="Wiebenga A."/>
            <person name="De Vries R.P."/>
            <person name="Grigoriev I.V."/>
            <person name="Mortensen U.H."/>
            <person name="Andersen M.R."/>
            <person name="Baker S.E."/>
        </authorList>
    </citation>
    <scope>NUCLEOTIDE SEQUENCE [LARGE SCALE GENOMIC DNA]</scope>
    <source>
        <strain evidence="1 2">IBT 23096</strain>
    </source>
</reference>
<comment type="caution">
    <text evidence="1">The sequence shown here is derived from an EMBL/GenBank/DDBJ whole genome shotgun (WGS) entry which is preliminary data.</text>
</comment>